<dbReference type="Gene3D" id="3.40.50.720">
    <property type="entry name" value="NAD(P)-binding Rossmann-like Domain"/>
    <property type="match status" value="1"/>
</dbReference>
<dbReference type="PANTHER" id="PTHR47706">
    <property type="entry name" value="NMRA-LIKE FAMILY PROTEIN"/>
    <property type="match status" value="1"/>
</dbReference>
<sequence length="193" mass="21611">MVKVKISGGTGDVGPTIVEVIKDNLRHEAVVLIRKPTGDIFDVPSIIVDYESIDSLRLTLKENKIYTAAASSTETKRFAPSAFACAYTSKMRDEISPLGEYIRAIDELRKTNLECTIFQNDYFIDYFALVKLKSYLEPFSMVIDIGNWMAAIPGNGDVPIISTYSFDVVKFVVASLDLDYWPEESRMASEILT</sequence>
<dbReference type="EMBL" id="SPNV01000070">
    <property type="protein sequence ID" value="KAF5862591.1"/>
    <property type="molecule type" value="Genomic_DNA"/>
</dbReference>
<dbReference type="AlphaFoldDB" id="A0A8H6E7S9"/>
<keyword evidence="5" id="KW-1185">Reference proteome</keyword>
<reference evidence="4 5" key="1">
    <citation type="submission" date="2019-04" db="EMBL/GenBank/DDBJ databases">
        <title>Aspergillus burnettii sp. nov., novel species from soil in southeast Queensland.</title>
        <authorList>
            <person name="Gilchrist C.L.M."/>
            <person name="Pitt J.I."/>
            <person name="Lange L."/>
            <person name="Lacey H.J."/>
            <person name="Vuong D."/>
            <person name="Midgley D.J."/>
            <person name="Greenfield P."/>
            <person name="Bradbury M."/>
            <person name="Lacey E."/>
            <person name="Busk P.K."/>
            <person name="Pilgaard B."/>
            <person name="Chooi Y.H."/>
            <person name="Piggott A.M."/>
        </authorList>
    </citation>
    <scope>NUCLEOTIDE SEQUENCE [LARGE SCALE GENOMIC DNA]</scope>
    <source>
        <strain evidence="4 5">FRR 5400</strain>
    </source>
</reference>
<dbReference type="PANTHER" id="PTHR47706:SF4">
    <property type="entry name" value="NMRA-LIKE DOMAIN-CONTAINING PROTEIN"/>
    <property type="match status" value="1"/>
</dbReference>
<keyword evidence="3" id="KW-0560">Oxidoreductase</keyword>
<dbReference type="GO" id="GO:0016491">
    <property type="term" value="F:oxidoreductase activity"/>
    <property type="evidence" value="ECO:0007669"/>
    <property type="project" value="UniProtKB-KW"/>
</dbReference>
<name>A0A8H6E7S9_PETAA</name>
<evidence type="ECO:0000313" key="4">
    <source>
        <dbReference type="EMBL" id="KAF5862591.1"/>
    </source>
</evidence>
<gene>
    <name evidence="4" type="ORF">ETB97_011495</name>
</gene>
<comment type="similarity">
    <text evidence="1">Belongs to the NmrA-type oxidoreductase family. Isoflavone reductase subfamily.</text>
</comment>
<evidence type="ECO:0000256" key="1">
    <source>
        <dbReference type="ARBA" id="ARBA00005725"/>
    </source>
</evidence>
<keyword evidence="2" id="KW-0521">NADP</keyword>
<organism evidence="4 5">
    <name type="scientific">Petromyces alliaceus</name>
    <name type="common">Aspergillus alliaceus</name>
    <dbReference type="NCBI Taxonomy" id="209559"/>
    <lineage>
        <taxon>Eukaryota</taxon>
        <taxon>Fungi</taxon>
        <taxon>Dikarya</taxon>
        <taxon>Ascomycota</taxon>
        <taxon>Pezizomycotina</taxon>
        <taxon>Eurotiomycetes</taxon>
        <taxon>Eurotiomycetidae</taxon>
        <taxon>Eurotiales</taxon>
        <taxon>Aspergillaceae</taxon>
        <taxon>Aspergillus</taxon>
        <taxon>Aspergillus subgen. Circumdati</taxon>
    </lineage>
</organism>
<evidence type="ECO:0000256" key="2">
    <source>
        <dbReference type="ARBA" id="ARBA00022857"/>
    </source>
</evidence>
<protein>
    <recommendedName>
        <fullName evidence="6">NmrA-like domain-containing protein</fullName>
    </recommendedName>
</protein>
<dbReference type="InterPro" id="IPR036291">
    <property type="entry name" value="NAD(P)-bd_dom_sf"/>
</dbReference>
<comment type="caution">
    <text evidence="4">The sequence shown here is derived from an EMBL/GenBank/DDBJ whole genome shotgun (WGS) entry which is preliminary data.</text>
</comment>
<dbReference type="InterPro" id="IPR051609">
    <property type="entry name" value="NmrA/Isoflavone_reductase-like"/>
</dbReference>
<evidence type="ECO:0008006" key="6">
    <source>
        <dbReference type="Google" id="ProtNLM"/>
    </source>
</evidence>
<dbReference type="Proteomes" id="UP000541154">
    <property type="component" value="Unassembled WGS sequence"/>
</dbReference>
<proteinExistence type="inferred from homology"/>
<dbReference type="SUPFAM" id="SSF51735">
    <property type="entry name" value="NAD(P)-binding Rossmann-fold domains"/>
    <property type="match status" value="1"/>
</dbReference>
<evidence type="ECO:0000313" key="5">
    <source>
        <dbReference type="Proteomes" id="UP000541154"/>
    </source>
</evidence>
<evidence type="ECO:0000256" key="3">
    <source>
        <dbReference type="ARBA" id="ARBA00023002"/>
    </source>
</evidence>
<accession>A0A8H6E7S9</accession>